<dbReference type="GO" id="GO:0005829">
    <property type="term" value="C:cytosol"/>
    <property type="evidence" value="ECO:0007669"/>
    <property type="project" value="TreeGrafter"/>
</dbReference>
<dbReference type="GO" id="GO:0031564">
    <property type="term" value="P:transcription antitermination"/>
    <property type="evidence" value="ECO:0007669"/>
    <property type="project" value="UniProtKB-KW"/>
</dbReference>
<dbReference type="HAMAP" id="MF_00073">
    <property type="entry name" value="NusB"/>
    <property type="match status" value="1"/>
</dbReference>
<comment type="similarity">
    <text evidence="1 6">Belongs to the NusB family.</text>
</comment>
<comment type="function">
    <text evidence="6">Involved in transcription antitermination. Required for transcription of ribosomal RNA (rRNA) genes. Binds specifically to the boxA antiterminator sequence of the ribosomal RNA (rrn) operons.</text>
</comment>
<name>A0A1F7W7P4_9BACT</name>
<reference evidence="9 10" key="1">
    <citation type="journal article" date="2016" name="Nat. Commun.">
        <title>Thousands of microbial genomes shed light on interconnected biogeochemical processes in an aquifer system.</title>
        <authorList>
            <person name="Anantharaman K."/>
            <person name="Brown C.T."/>
            <person name="Hug L.A."/>
            <person name="Sharon I."/>
            <person name="Castelle C.J."/>
            <person name="Probst A.J."/>
            <person name="Thomas B.C."/>
            <person name="Singh A."/>
            <person name="Wilkins M.J."/>
            <person name="Karaoz U."/>
            <person name="Brodie E.L."/>
            <person name="Williams K.H."/>
            <person name="Hubbard S.S."/>
            <person name="Banfield J.F."/>
        </authorList>
    </citation>
    <scope>NUCLEOTIDE SEQUENCE [LARGE SCALE GENOMIC DNA]</scope>
</reference>
<dbReference type="Gene3D" id="1.10.940.10">
    <property type="entry name" value="NusB-like"/>
    <property type="match status" value="1"/>
</dbReference>
<dbReference type="SUPFAM" id="SSF48013">
    <property type="entry name" value="NusB-like"/>
    <property type="match status" value="1"/>
</dbReference>
<dbReference type="NCBIfam" id="TIGR01951">
    <property type="entry name" value="nusB"/>
    <property type="match status" value="1"/>
</dbReference>
<feature type="compositionally biased region" description="Basic and acidic residues" evidence="7">
    <location>
        <begin position="143"/>
        <end position="156"/>
    </location>
</feature>
<dbReference type="PANTHER" id="PTHR11078">
    <property type="entry name" value="N UTILIZATION SUBSTANCE PROTEIN B-RELATED"/>
    <property type="match status" value="1"/>
</dbReference>
<evidence type="ECO:0000256" key="1">
    <source>
        <dbReference type="ARBA" id="ARBA00005952"/>
    </source>
</evidence>
<keyword evidence="5 6" id="KW-0804">Transcription</keyword>
<protein>
    <recommendedName>
        <fullName evidence="6">Transcription antitermination protein NusB</fullName>
    </recommendedName>
    <alternativeName>
        <fullName evidence="6">Antitermination factor NusB</fullName>
    </alternativeName>
</protein>
<feature type="domain" description="NusB/RsmB/TIM44" evidence="8">
    <location>
        <begin position="7"/>
        <end position="134"/>
    </location>
</feature>
<evidence type="ECO:0000256" key="3">
    <source>
        <dbReference type="ARBA" id="ARBA00022884"/>
    </source>
</evidence>
<keyword evidence="4 6" id="KW-0805">Transcription regulation</keyword>
<comment type="caution">
    <text evidence="9">The sequence shown here is derived from an EMBL/GenBank/DDBJ whole genome shotgun (WGS) entry which is preliminary data.</text>
</comment>
<evidence type="ECO:0000256" key="4">
    <source>
        <dbReference type="ARBA" id="ARBA00023015"/>
    </source>
</evidence>
<dbReference type="GO" id="GO:0006353">
    <property type="term" value="P:DNA-templated transcription termination"/>
    <property type="evidence" value="ECO:0007669"/>
    <property type="project" value="UniProtKB-UniRule"/>
</dbReference>
<evidence type="ECO:0000256" key="6">
    <source>
        <dbReference type="HAMAP-Rule" id="MF_00073"/>
    </source>
</evidence>
<dbReference type="InterPro" id="IPR006027">
    <property type="entry name" value="NusB_RsmB_TIM44"/>
</dbReference>
<evidence type="ECO:0000313" key="9">
    <source>
        <dbReference type="EMBL" id="OGL98799.1"/>
    </source>
</evidence>
<evidence type="ECO:0000256" key="2">
    <source>
        <dbReference type="ARBA" id="ARBA00022814"/>
    </source>
</evidence>
<dbReference type="InterPro" id="IPR035926">
    <property type="entry name" value="NusB-like_sf"/>
</dbReference>
<evidence type="ECO:0000256" key="7">
    <source>
        <dbReference type="SAM" id="MobiDB-lite"/>
    </source>
</evidence>
<keyword evidence="3 6" id="KW-0694">RNA-binding</keyword>
<sequence length="165" mass="18555">MSNRHLARTIAMQSLYQWDFLGQENVDLPRIIAFNRDEFAPDFEDGGFVQDLVDGTLRHHKEIDEIITHFAPDWPLETITIIDRNILRLGCFELKFSESVPSKVAINEAIELAKSFGGEASGRFVNGVLGAVYKDMLAKGEAKEIDKNPPKKRESEPESLPTPNA</sequence>
<dbReference type="Proteomes" id="UP000176501">
    <property type="component" value="Unassembled WGS sequence"/>
</dbReference>
<evidence type="ECO:0000256" key="5">
    <source>
        <dbReference type="ARBA" id="ARBA00023163"/>
    </source>
</evidence>
<organism evidence="9 10">
    <name type="scientific">Candidatus Uhrbacteria bacterium RIFOXYB2_FULL_57_15</name>
    <dbReference type="NCBI Taxonomy" id="1802422"/>
    <lineage>
        <taxon>Bacteria</taxon>
        <taxon>Candidatus Uhriibacteriota</taxon>
    </lineage>
</organism>
<dbReference type="InterPro" id="IPR011605">
    <property type="entry name" value="NusB_fam"/>
</dbReference>
<feature type="region of interest" description="Disordered" evidence="7">
    <location>
        <begin position="143"/>
        <end position="165"/>
    </location>
</feature>
<dbReference type="Pfam" id="PF01029">
    <property type="entry name" value="NusB"/>
    <property type="match status" value="1"/>
</dbReference>
<accession>A0A1F7W7P4</accession>
<proteinExistence type="inferred from homology"/>
<evidence type="ECO:0000259" key="8">
    <source>
        <dbReference type="Pfam" id="PF01029"/>
    </source>
</evidence>
<evidence type="ECO:0000313" key="10">
    <source>
        <dbReference type="Proteomes" id="UP000176501"/>
    </source>
</evidence>
<dbReference type="AlphaFoldDB" id="A0A1F7W7P4"/>
<keyword evidence="2 6" id="KW-0889">Transcription antitermination</keyword>
<dbReference type="EMBL" id="MGFE01000015">
    <property type="protein sequence ID" value="OGL98799.1"/>
    <property type="molecule type" value="Genomic_DNA"/>
</dbReference>
<gene>
    <name evidence="6" type="primary">nusB</name>
    <name evidence="9" type="ORF">A2304_04875</name>
</gene>
<dbReference type="PANTHER" id="PTHR11078:SF3">
    <property type="entry name" value="ANTITERMINATION NUSB DOMAIN-CONTAINING PROTEIN"/>
    <property type="match status" value="1"/>
</dbReference>
<dbReference type="GO" id="GO:0003723">
    <property type="term" value="F:RNA binding"/>
    <property type="evidence" value="ECO:0007669"/>
    <property type="project" value="UniProtKB-UniRule"/>
</dbReference>